<dbReference type="GeneID" id="56079543"/>
<dbReference type="Proteomes" id="UP000509667">
    <property type="component" value="Chromosome"/>
</dbReference>
<keyword evidence="2" id="KW-1185">Reference proteome</keyword>
<proteinExistence type="predicted"/>
<name>A0A7D5TQG3_9EURY</name>
<dbReference type="KEGG" id="hrr:HZS55_16730"/>
<dbReference type="RefSeq" id="WP_179908712.1">
    <property type="nucleotide sequence ID" value="NZ_CP058910.1"/>
</dbReference>
<accession>A0A7D5TQG3</accession>
<evidence type="ECO:0000313" key="2">
    <source>
        <dbReference type="Proteomes" id="UP000509667"/>
    </source>
</evidence>
<sequence>MMTELSAYPARQGAEALVCGGAGSAVSADGSVDAGKRIPARVRFIGVGRNLESIAA</sequence>
<organism evidence="1 2">
    <name type="scientific">Halosimplex rubrum</name>
    <dbReference type="NCBI Taxonomy" id="869889"/>
    <lineage>
        <taxon>Archaea</taxon>
        <taxon>Methanobacteriati</taxon>
        <taxon>Methanobacteriota</taxon>
        <taxon>Stenosarchaea group</taxon>
        <taxon>Halobacteria</taxon>
        <taxon>Halobacteriales</taxon>
        <taxon>Haloarculaceae</taxon>
        <taxon>Halosimplex</taxon>
    </lineage>
</organism>
<dbReference type="EMBL" id="CP058910">
    <property type="protein sequence ID" value="QLH78834.1"/>
    <property type="molecule type" value="Genomic_DNA"/>
</dbReference>
<protein>
    <submittedName>
        <fullName evidence="1">Uncharacterized protein</fullName>
    </submittedName>
</protein>
<reference evidence="1 2" key="1">
    <citation type="submission" date="2020-07" db="EMBL/GenBank/DDBJ databases">
        <title>Halosimplex pelagicum sp. nov. and Halosimplex rubrum sp. nov., isolated from salted brown alga Laminaria, and emended description of the genus Halosimplex.</title>
        <authorList>
            <person name="Cui H."/>
        </authorList>
    </citation>
    <scope>NUCLEOTIDE SEQUENCE [LARGE SCALE GENOMIC DNA]</scope>
    <source>
        <strain evidence="1 2">R27</strain>
    </source>
</reference>
<evidence type="ECO:0000313" key="1">
    <source>
        <dbReference type="EMBL" id="QLH78834.1"/>
    </source>
</evidence>
<gene>
    <name evidence="1" type="ORF">HZS55_16730</name>
</gene>
<dbReference type="AlphaFoldDB" id="A0A7D5TQG3"/>